<keyword evidence="1" id="KW-0812">Transmembrane</keyword>
<dbReference type="EMBL" id="GGEC01007855">
    <property type="protein sequence ID" value="MBW88338.1"/>
    <property type="molecule type" value="Transcribed_RNA"/>
</dbReference>
<keyword evidence="1" id="KW-1133">Transmembrane helix</keyword>
<dbReference type="AlphaFoldDB" id="A0A2P2J4C8"/>
<feature type="transmembrane region" description="Helical" evidence="1">
    <location>
        <begin position="7"/>
        <end position="30"/>
    </location>
</feature>
<proteinExistence type="predicted"/>
<name>A0A2P2J4C8_RHIMU</name>
<protein>
    <submittedName>
        <fullName evidence="2">Uncharacterized protein</fullName>
    </submittedName>
</protein>
<sequence length="33" mass="4043">MVKFRTFFVDLLMPLILPYILLFSTFWVLYCVL</sequence>
<reference evidence="2" key="1">
    <citation type="submission" date="2018-02" db="EMBL/GenBank/DDBJ databases">
        <title>Rhizophora mucronata_Transcriptome.</title>
        <authorList>
            <person name="Meera S.P."/>
            <person name="Sreeshan A."/>
            <person name="Augustine A."/>
        </authorList>
    </citation>
    <scope>NUCLEOTIDE SEQUENCE</scope>
    <source>
        <tissue evidence="2">Leaf</tissue>
    </source>
</reference>
<organism evidence="2">
    <name type="scientific">Rhizophora mucronata</name>
    <name type="common">Asiatic mangrove</name>
    <dbReference type="NCBI Taxonomy" id="61149"/>
    <lineage>
        <taxon>Eukaryota</taxon>
        <taxon>Viridiplantae</taxon>
        <taxon>Streptophyta</taxon>
        <taxon>Embryophyta</taxon>
        <taxon>Tracheophyta</taxon>
        <taxon>Spermatophyta</taxon>
        <taxon>Magnoliopsida</taxon>
        <taxon>eudicotyledons</taxon>
        <taxon>Gunneridae</taxon>
        <taxon>Pentapetalae</taxon>
        <taxon>rosids</taxon>
        <taxon>fabids</taxon>
        <taxon>Malpighiales</taxon>
        <taxon>Rhizophoraceae</taxon>
        <taxon>Rhizophora</taxon>
    </lineage>
</organism>
<evidence type="ECO:0000256" key="1">
    <source>
        <dbReference type="SAM" id="Phobius"/>
    </source>
</evidence>
<keyword evidence="1" id="KW-0472">Membrane</keyword>
<evidence type="ECO:0000313" key="2">
    <source>
        <dbReference type="EMBL" id="MBW88338.1"/>
    </source>
</evidence>
<accession>A0A2P2J4C8</accession>